<feature type="region of interest" description="Disordered" evidence="1">
    <location>
        <begin position="361"/>
        <end position="396"/>
    </location>
</feature>
<feature type="compositionally biased region" description="Polar residues" evidence="1">
    <location>
        <begin position="471"/>
        <end position="482"/>
    </location>
</feature>
<sequence length="597" mass="60812">RATRRSGGNGAADDLLDREELLRQAAHNPELRNLVPYAWDRRIALHPFNLDRMYALGGRRGRRQGPAERDEEKEVFKPTGRYAHLAERLQRDSDDDDDNDDDGDACDAGGGGGGASKGNGANEGGGAGGGGVTHSGLSPRRGPAPSTVTATTYSSCDASVAAEAVAVAEAAAAEAAAATVEAAVAGAAKPSARASRELRLLEPFGWDRRRTKHPANLDLLGVPRASRHAAVAVAAAAAIRSVGGGSGGSGSVAAHTTGQSTGNGGAAAGDPQRPIYSGSGGGSGQSAADAAGAAAAASVGGVAAHGVKMMTPASNTHQDGQEHRQQPPPPQIEPQQQNPEVHPVASVDRFTLPGPGIIAFTTASTAMTPMAKDNPRTGGGGSEYGGQHSRAGTEVTGTAAAAAEEEDEEDVVMRSGFGAAWRSSGSGSVRRRRAVVLDGSEEQDIMELPPPPLPLPSLGTPKASPDVQPLVQPSANGRTEPTGSDKISERSPACQHDQQHPTHGSAGGREAVPMEIDRRKAGRDGASDTAATAGKAVSKQGGESTGTNTTVRGVGEGENDTSRGGSRTRPLDVTDDFGHAQQPQQPPQPEEPQQQGA</sequence>
<gene>
    <name evidence="2" type="ORF">Vretifemale_20280</name>
</gene>
<evidence type="ECO:0000313" key="2">
    <source>
        <dbReference type="EMBL" id="GIL92800.1"/>
    </source>
</evidence>
<feature type="region of interest" description="Disordered" evidence="1">
    <location>
        <begin position="441"/>
        <end position="597"/>
    </location>
</feature>
<feature type="compositionally biased region" description="Acidic residues" evidence="1">
    <location>
        <begin position="93"/>
        <end position="105"/>
    </location>
</feature>
<protein>
    <submittedName>
        <fullName evidence="2">Uncharacterized protein</fullName>
    </submittedName>
</protein>
<feature type="region of interest" description="Disordered" evidence="1">
    <location>
        <begin position="59"/>
        <end position="149"/>
    </location>
</feature>
<accession>A0A8J4FX67</accession>
<organism evidence="2 3">
    <name type="scientific">Volvox reticuliferus</name>
    <dbReference type="NCBI Taxonomy" id="1737510"/>
    <lineage>
        <taxon>Eukaryota</taxon>
        <taxon>Viridiplantae</taxon>
        <taxon>Chlorophyta</taxon>
        <taxon>core chlorophytes</taxon>
        <taxon>Chlorophyceae</taxon>
        <taxon>CS clade</taxon>
        <taxon>Chlamydomonadales</taxon>
        <taxon>Volvocaceae</taxon>
        <taxon>Volvox</taxon>
    </lineage>
</organism>
<dbReference type="EMBL" id="BNCP01000083">
    <property type="protein sequence ID" value="GIL92800.1"/>
    <property type="molecule type" value="Genomic_DNA"/>
</dbReference>
<feature type="compositionally biased region" description="Basic and acidic residues" evidence="1">
    <location>
        <begin position="569"/>
        <end position="578"/>
    </location>
</feature>
<feature type="compositionally biased region" description="Basic and acidic residues" evidence="1">
    <location>
        <begin position="65"/>
        <end position="76"/>
    </location>
</feature>
<reference evidence="2" key="1">
    <citation type="journal article" date="2021" name="Proc. Natl. Acad. Sci. U.S.A.">
        <title>Three genomes in the algal genus Volvox reveal the fate of a haploid sex-determining region after a transition to homothallism.</title>
        <authorList>
            <person name="Yamamoto K."/>
            <person name="Hamaji T."/>
            <person name="Kawai-Toyooka H."/>
            <person name="Matsuzaki R."/>
            <person name="Takahashi F."/>
            <person name="Nishimura Y."/>
            <person name="Kawachi M."/>
            <person name="Noguchi H."/>
            <person name="Minakuchi Y."/>
            <person name="Umen J.G."/>
            <person name="Toyoda A."/>
            <person name="Nozaki H."/>
        </authorList>
    </citation>
    <scope>NUCLEOTIDE SEQUENCE</scope>
    <source>
        <strain evidence="2">NIES-3786</strain>
    </source>
</reference>
<name>A0A8J4FX67_9CHLO</name>
<feature type="region of interest" description="Disordered" evidence="1">
    <location>
        <begin position="244"/>
        <end position="287"/>
    </location>
</feature>
<keyword evidence="3" id="KW-1185">Reference proteome</keyword>
<dbReference type="OrthoDB" id="10662374at2759"/>
<proteinExistence type="predicted"/>
<feature type="compositionally biased region" description="Polar residues" evidence="1">
    <location>
        <begin position="541"/>
        <end position="551"/>
    </location>
</feature>
<feature type="compositionally biased region" description="Basic and acidic residues" evidence="1">
    <location>
        <begin position="515"/>
        <end position="526"/>
    </location>
</feature>
<feature type="region of interest" description="Disordered" evidence="1">
    <location>
        <begin position="312"/>
        <end position="341"/>
    </location>
</feature>
<dbReference type="AlphaFoldDB" id="A0A8J4FX67"/>
<evidence type="ECO:0000256" key="1">
    <source>
        <dbReference type="SAM" id="MobiDB-lite"/>
    </source>
</evidence>
<comment type="caution">
    <text evidence="2">The sequence shown here is derived from an EMBL/GenBank/DDBJ whole genome shotgun (WGS) entry which is preliminary data.</text>
</comment>
<feature type="compositionally biased region" description="Gly residues" evidence="1">
    <location>
        <begin position="108"/>
        <end position="133"/>
    </location>
</feature>
<feature type="non-terminal residue" evidence="2">
    <location>
        <position position="1"/>
    </location>
</feature>
<feature type="non-terminal residue" evidence="2">
    <location>
        <position position="597"/>
    </location>
</feature>
<dbReference type="Proteomes" id="UP000747110">
    <property type="component" value="Unassembled WGS sequence"/>
</dbReference>
<evidence type="ECO:0000313" key="3">
    <source>
        <dbReference type="Proteomes" id="UP000747110"/>
    </source>
</evidence>